<reference evidence="2" key="1">
    <citation type="submission" date="2014-09" db="EMBL/GenBank/DDBJ databases">
        <title>Vibrio variabilis JCM 19239. (C206) whole genome shotgun sequence.</title>
        <authorList>
            <person name="Sawabe T."/>
            <person name="Meirelles P."/>
            <person name="Nakanishi M."/>
            <person name="Sayaka M."/>
            <person name="Hattori M."/>
            <person name="Ohkuma M."/>
        </authorList>
    </citation>
    <scope>NUCLEOTIDE SEQUENCE [LARGE SCALE GENOMIC DNA]</scope>
    <source>
        <strain evidence="2">JCM 19239</strain>
    </source>
</reference>
<comment type="caution">
    <text evidence="1">The sequence shown here is derived from an EMBL/GenBank/DDBJ whole genome shotgun (WGS) entry which is preliminary data.</text>
</comment>
<dbReference type="EC" id="6.3.1.11" evidence="1"/>
<keyword evidence="2" id="KW-1185">Reference proteome</keyword>
<dbReference type="SUPFAM" id="SSF54368">
    <property type="entry name" value="Glutamine synthetase, N-terminal domain"/>
    <property type="match status" value="1"/>
</dbReference>
<dbReference type="InterPro" id="IPR036651">
    <property type="entry name" value="Gln_synt_N_sf"/>
</dbReference>
<organism evidence="1 2">
    <name type="scientific">Vibrio variabilis</name>
    <dbReference type="NCBI Taxonomy" id="990271"/>
    <lineage>
        <taxon>Bacteria</taxon>
        <taxon>Pseudomonadati</taxon>
        <taxon>Pseudomonadota</taxon>
        <taxon>Gammaproteobacteria</taxon>
        <taxon>Vibrionales</taxon>
        <taxon>Vibrionaceae</taxon>
        <taxon>Vibrio</taxon>
    </lineage>
</organism>
<keyword evidence="1" id="KW-0436">Ligase</keyword>
<evidence type="ECO:0000313" key="2">
    <source>
        <dbReference type="Proteomes" id="UP000029223"/>
    </source>
</evidence>
<dbReference type="EMBL" id="BBMS01000124">
    <property type="protein sequence ID" value="GAL31007.1"/>
    <property type="molecule type" value="Genomic_DNA"/>
</dbReference>
<evidence type="ECO:0000313" key="1">
    <source>
        <dbReference type="EMBL" id="GAL31007.1"/>
    </source>
</evidence>
<name>A0ABQ0JQH8_9VIBR</name>
<dbReference type="Gene3D" id="3.10.20.70">
    <property type="entry name" value="Glutamine synthetase, N-terminal domain"/>
    <property type="match status" value="1"/>
</dbReference>
<dbReference type="Proteomes" id="UP000029223">
    <property type="component" value="Unassembled WGS sequence"/>
</dbReference>
<protein>
    <submittedName>
        <fullName evidence="1">Gamma-glutamyl-putrescine synthetase</fullName>
        <ecNumber evidence="1">6.3.1.11</ecNumber>
    </submittedName>
</protein>
<sequence length="187" mass="20709">MDTYLQEVKNFRQNWPEIKYVDVIFTDLNATPRGKRIPVDALEKLAKGVALPLSTITLDTKGAVVESAGLGEDLGEPDNLCFPVSGTLLPTAKEGTGQVLLSMMEDDAKRHIVYLSAISLNVWWIPYTLEISSLSLRSSLNSILSTKSAVRMVNCKPPLTQLRIKENVTPRFMTSMASMTMPTSYQN</sequence>
<gene>
    <name evidence="1" type="ORF">JCM19239_751</name>
</gene>
<dbReference type="GO" id="GO:0034024">
    <property type="term" value="F:glutamate-putrescine ligase activity"/>
    <property type="evidence" value="ECO:0007669"/>
    <property type="project" value="UniProtKB-EC"/>
</dbReference>
<accession>A0ABQ0JQH8</accession>
<proteinExistence type="predicted"/>